<name>A0A0F9WHJ9_9ZZZZ</name>
<organism evidence="1">
    <name type="scientific">marine sediment metagenome</name>
    <dbReference type="NCBI Taxonomy" id="412755"/>
    <lineage>
        <taxon>unclassified sequences</taxon>
        <taxon>metagenomes</taxon>
        <taxon>ecological metagenomes</taxon>
    </lineage>
</organism>
<comment type="caution">
    <text evidence="1">The sequence shown here is derived from an EMBL/GenBank/DDBJ whole genome shotgun (WGS) entry which is preliminary data.</text>
</comment>
<protein>
    <submittedName>
        <fullName evidence="1">Uncharacterized protein</fullName>
    </submittedName>
</protein>
<dbReference type="AlphaFoldDB" id="A0A0F9WHJ9"/>
<dbReference type="EMBL" id="LAZR01000002">
    <property type="protein sequence ID" value="KKO11988.1"/>
    <property type="molecule type" value="Genomic_DNA"/>
</dbReference>
<gene>
    <name evidence="1" type="ORF">LCGC14_0014920</name>
</gene>
<proteinExistence type="predicted"/>
<accession>A0A0F9WHJ9</accession>
<sequence>MTFTDKRKRSRTPDIEPGLLEQGIAQLNMEIQILTDWLENLDASDTELRVSYKDMLQSRKEMLRSLEAQKSELNAAQSSRSR</sequence>
<reference evidence="1" key="1">
    <citation type="journal article" date="2015" name="Nature">
        <title>Complex archaea that bridge the gap between prokaryotes and eukaryotes.</title>
        <authorList>
            <person name="Spang A."/>
            <person name="Saw J.H."/>
            <person name="Jorgensen S.L."/>
            <person name="Zaremba-Niedzwiedzka K."/>
            <person name="Martijn J."/>
            <person name="Lind A.E."/>
            <person name="van Eijk R."/>
            <person name="Schleper C."/>
            <person name="Guy L."/>
            <person name="Ettema T.J."/>
        </authorList>
    </citation>
    <scope>NUCLEOTIDE SEQUENCE</scope>
</reference>
<evidence type="ECO:0000313" key="1">
    <source>
        <dbReference type="EMBL" id="KKO11988.1"/>
    </source>
</evidence>